<feature type="transmembrane region" description="Helical" evidence="5">
    <location>
        <begin position="202"/>
        <end position="228"/>
    </location>
</feature>
<evidence type="ECO:0000256" key="5">
    <source>
        <dbReference type="SAM" id="Phobius"/>
    </source>
</evidence>
<evidence type="ECO:0000256" key="3">
    <source>
        <dbReference type="ARBA" id="ARBA00022989"/>
    </source>
</evidence>
<evidence type="ECO:0000259" key="6">
    <source>
        <dbReference type="PROSITE" id="PS50922"/>
    </source>
</evidence>
<keyword evidence="2 5" id="KW-0812">Transmembrane</keyword>
<sequence>MNLIQNNQINYFVYFYNVIFHFNLWWLLYISLNNQSIISLKDLPANKIIEAKTRIINSIQACMLVILSGLHLSNLISYENWFYGIMISPAFGLFDLIVVTLDYKNFKKGYKSILLHHMILMFGPLCITEQNAFIICRLYFFEFTVPILDYNWYLYYTKKGNTLLFKIVSLCSVFSYFVFRIMNNLFIFTYFFTEDGFSGINYYITFIVAILFMGLNLTWFSALVNMFIKKIKII</sequence>
<feature type="transmembrane region" description="Helical" evidence="5">
    <location>
        <begin position="81"/>
        <end position="101"/>
    </location>
</feature>
<dbReference type="GO" id="GO:0016020">
    <property type="term" value="C:membrane"/>
    <property type="evidence" value="ECO:0007669"/>
    <property type="project" value="UniProtKB-SubCell"/>
</dbReference>
<accession>A0AB39JE33</accession>
<evidence type="ECO:0000256" key="1">
    <source>
        <dbReference type="ARBA" id="ARBA00004141"/>
    </source>
</evidence>
<feature type="transmembrane region" description="Helical" evidence="5">
    <location>
        <begin position="113"/>
        <end position="132"/>
    </location>
</feature>
<reference evidence="7" key="1">
    <citation type="submission" date="2024-03" db="EMBL/GenBank/DDBJ databases">
        <title>Eukaryotic viruses encode the ribosomal protein eL40.</title>
        <authorList>
            <person name="Thomy J."/>
            <person name="Schvarcz C.R."/>
            <person name="McBeain K.A."/>
            <person name="Edwards K.F."/>
            <person name="Steward G.F."/>
        </authorList>
    </citation>
    <scope>NUCLEOTIDE SEQUENCE</scope>
    <source>
        <strain evidence="7">FloV-SA2</strain>
    </source>
</reference>
<keyword evidence="4 5" id="KW-0472">Membrane</keyword>
<feature type="transmembrane region" description="Helical" evidence="5">
    <location>
        <begin position="163"/>
        <end position="182"/>
    </location>
</feature>
<protein>
    <recommendedName>
        <fullName evidence="6">TLC domain-containing protein</fullName>
    </recommendedName>
</protein>
<dbReference type="PROSITE" id="PS50922">
    <property type="entry name" value="TLC"/>
    <property type="match status" value="1"/>
</dbReference>
<name>A0AB39JE33_9VIRU</name>
<gene>
    <name evidence="7" type="ORF">FloV-SA2_00520</name>
</gene>
<evidence type="ECO:0000256" key="2">
    <source>
        <dbReference type="ARBA" id="ARBA00022692"/>
    </source>
</evidence>
<feature type="transmembrane region" description="Helical" evidence="5">
    <location>
        <begin position="12"/>
        <end position="32"/>
    </location>
</feature>
<proteinExistence type="predicted"/>
<feature type="domain" description="TLC" evidence="6">
    <location>
        <begin position="1"/>
        <end position="232"/>
    </location>
</feature>
<evidence type="ECO:0000313" key="7">
    <source>
        <dbReference type="EMBL" id="XDO02338.1"/>
    </source>
</evidence>
<comment type="subcellular location">
    <subcellularLocation>
        <location evidence="1">Membrane</location>
        <topology evidence="1">Multi-pass membrane protein</topology>
    </subcellularLocation>
</comment>
<keyword evidence="3 5" id="KW-1133">Transmembrane helix</keyword>
<organism evidence="7">
    <name type="scientific">Florenciella sp. virus SA2</name>
    <dbReference type="NCBI Taxonomy" id="3240092"/>
    <lineage>
        <taxon>Viruses</taxon>
    </lineage>
</organism>
<evidence type="ECO:0000256" key="4">
    <source>
        <dbReference type="ARBA" id="ARBA00023136"/>
    </source>
</evidence>
<feature type="transmembrane region" description="Helical" evidence="5">
    <location>
        <begin position="53"/>
        <end position="75"/>
    </location>
</feature>
<dbReference type="Pfam" id="PF03798">
    <property type="entry name" value="TRAM_LAG1_CLN8"/>
    <property type="match status" value="1"/>
</dbReference>
<dbReference type="EMBL" id="PP542043">
    <property type="protein sequence ID" value="XDO02338.1"/>
    <property type="molecule type" value="Genomic_DNA"/>
</dbReference>
<dbReference type="InterPro" id="IPR006634">
    <property type="entry name" value="TLC-dom"/>
</dbReference>